<keyword evidence="5" id="KW-1185">Reference proteome</keyword>
<name>A0A0S4L726_9BACT</name>
<keyword evidence="2" id="KW-0175">Coiled coil</keyword>
<dbReference type="Pfam" id="PF25881">
    <property type="entry name" value="HH_YBHG"/>
    <property type="match status" value="1"/>
</dbReference>
<evidence type="ECO:0000313" key="5">
    <source>
        <dbReference type="Proteomes" id="UP000198736"/>
    </source>
</evidence>
<proteinExistence type="predicted"/>
<dbReference type="Proteomes" id="UP000198736">
    <property type="component" value="Unassembled WGS sequence"/>
</dbReference>
<sequence length="394" mass="42404">MAEGAPCRFSIRMLKKSASGVLASLRGSTYRSVRLASSLAAALLDGLFEHPAQLVDVVQNHDACPGNRSKMNFSAVCYVVLALTVGSVLPGCRQPPSDLVQGYVEGEYIYVASPHGGALASLSVRRGTQVGAGDPLFALEEVSEKAARDEAARKLSQARANLEDRKKGKRPSEIESLRAQLKQAQVALRLSQREVARQEGLAAVPGAAVELEVDRARSSWDHNQQRVAQLEADLHTALLGSRADQVVAAEAEVRAKEAALARAEWDLAQKRQVAPKAGFVFDTLYREGEWVPAGRPVVVLLPPAHIKVRAFVSQARLGTIKLGDPVQVMVDGVQGSIHGKVGYISPRAEYTPPVIYSQGSREKLVFMVEVLFDQAAAADLHPGQPVDVRFGAVQ</sequence>
<dbReference type="PANTHER" id="PTHR32347:SF23">
    <property type="entry name" value="BLL5650 PROTEIN"/>
    <property type="match status" value="1"/>
</dbReference>
<protein>
    <submittedName>
        <fullName evidence="4">Multidrug resistance efflux pump (Modular protein)</fullName>
    </submittedName>
</protein>
<dbReference type="GO" id="GO:0030313">
    <property type="term" value="C:cell envelope"/>
    <property type="evidence" value="ECO:0007669"/>
    <property type="project" value="UniProtKB-SubCell"/>
</dbReference>
<gene>
    <name evidence="4" type="ORF">COMA2_100172</name>
</gene>
<evidence type="ECO:0000259" key="3">
    <source>
        <dbReference type="Pfam" id="PF25881"/>
    </source>
</evidence>
<evidence type="ECO:0000256" key="1">
    <source>
        <dbReference type="ARBA" id="ARBA00004196"/>
    </source>
</evidence>
<dbReference type="InterPro" id="IPR059052">
    <property type="entry name" value="HH_YbhG-like"/>
</dbReference>
<dbReference type="Gene3D" id="1.10.287.470">
    <property type="entry name" value="Helix hairpin bin"/>
    <property type="match status" value="2"/>
</dbReference>
<dbReference type="Gene3D" id="2.40.50.100">
    <property type="match status" value="1"/>
</dbReference>
<organism evidence="4 5">
    <name type="scientific">Candidatus Nitrospira nitrificans</name>
    <dbReference type="NCBI Taxonomy" id="1742973"/>
    <lineage>
        <taxon>Bacteria</taxon>
        <taxon>Pseudomonadati</taxon>
        <taxon>Nitrospirota</taxon>
        <taxon>Nitrospiria</taxon>
        <taxon>Nitrospirales</taxon>
        <taxon>Nitrospiraceae</taxon>
        <taxon>Nitrospira</taxon>
    </lineage>
</organism>
<dbReference type="AlphaFoldDB" id="A0A0S4L726"/>
<comment type="subcellular location">
    <subcellularLocation>
        <location evidence="1">Cell envelope</location>
    </subcellularLocation>
</comment>
<reference evidence="5" key="1">
    <citation type="submission" date="2015-10" db="EMBL/GenBank/DDBJ databases">
        <authorList>
            <person name="Luecker S."/>
            <person name="Luecker S."/>
        </authorList>
    </citation>
    <scope>NUCLEOTIDE SEQUENCE [LARGE SCALE GENOMIC DNA]</scope>
</reference>
<accession>A0A0S4L726</accession>
<dbReference type="InterPro" id="IPR050465">
    <property type="entry name" value="UPF0194_transport"/>
</dbReference>
<evidence type="ECO:0000313" key="4">
    <source>
        <dbReference type="EMBL" id="CUS32538.1"/>
    </source>
</evidence>
<feature type="domain" description="YbhG-like alpha-helical hairpin" evidence="3">
    <location>
        <begin position="151"/>
        <end position="267"/>
    </location>
</feature>
<dbReference type="SUPFAM" id="SSF111369">
    <property type="entry name" value="HlyD-like secretion proteins"/>
    <property type="match status" value="2"/>
</dbReference>
<dbReference type="Gene3D" id="2.40.30.170">
    <property type="match status" value="1"/>
</dbReference>
<evidence type="ECO:0000256" key="2">
    <source>
        <dbReference type="ARBA" id="ARBA00023054"/>
    </source>
</evidence>
<dbReference type="STRING" id="1742973.COMA2_100172"/>
<dbReference type="EMBL" id="CZPZ01000002">
    <property type="protein sequence ID" value="CUS32538.1"/>
    <property type="molecule type" value="Genomic_DNA"/>
</dbReference>
<dbReference type="PANTHER" id="PTHR32347">
    <property type="entry name" value="EFFLUX SYSTEM COMPONENT YKNX-RELATED"/>
    <property type="match status" value="1"/>
</dbReference>